<proteinExistence type="predicted"/>
<name>A0A2M7VKZ1_9BACT</name>
<dbReference type="AlphaFoldDB" id="A0A2M7VKZ1"/>
<dbReference type="EMBL" id="PFPS01000035">
    <property type="protein sequence ID" value="PJA02436.1"/>
    <property type="molecule type" value="Genomic_DNA"/>
</dbReference>
<accession>A0A2M7VKZ1</accession>
<comment type="caution">
    <text evidence="1">The sequence shown here is derived from an EMBL/GenBank/DDBJ whole genome shotgun (WGS) entry which is preliminary data.</text>
</comment>
<dbReference type="Proteomes" id="UP000231469">
    <property type="component" value="Unassembled WGS sequence"/>
</dbReference>
<reference evidence="2" key="1">
    <citation type="submission" date="2017-09" db="EMBL/GenBank/DDBJ databases">
        <title>Depth-based differentiation of microbial function through sediment-hosted aquifers and enrichment of novel symbionts in the deep terrestrial subsurface.</title>
        <authorList>
            <person name="Probst A.J."/>
            <person name="Ladd B."/>
            <person name="Jarett J.K."/>
            <person name="Geller-Mcgrath D.E."/>
            <person name="Sieber C.M.K."/>
            <person name="Emerson J.B."/>
            <person name="Anantharaman K."/>
            <person name="Thomas B.C."/>
            <person name="Malmstrom R."/>
            <person name="Stieglmeier M."/>
            <person name="Klingl A."/>
            <person name="Woyke T."/>
            <person name="Ryan C.M."/>
            <person name="Banfield J.F."/>
        </authorList>
    </citation>
    <scope>NUCLEOTIDE SEQUENCE [LARGE SCALE GENOMIC DNA]</scope>
</reference>
<evidence type="ECO:0000313" key="2">
    <source>
        <dbReference type="Proteomes" id="UP000231469"/>
    </source>
</evidence>
<gene>
    <name evidence="1" type="ORF">COX73_00785</name>
</gene>
<sequence>MRKWKKIYEFENGDCAVYDGKELMLQQYPNLITVINEELKQEVFKWLLDNEYKKGEEVV</sequence>
<evidence type="ECO:0000313" key="1">
    <source>
        <dbReference type="EMBL" id="PJA02436.1"/>
    </source>
</evidence>
<organism evidence="1 2">
    <name type="scientific">bacterium (Candidatus Gribaldobacteria) CG_4_10_14_0_2_um_filter_36_18</name>
    <dbReference type="NCBI Taxonomy" id="2014264"/>
    <lineage>
        <taxon>Bacteria</taxon>
        <taxon>Candidatus Gribaldobacteria</taxon>
    </lineage>
</organism>
<protein>
    <submittedName>
        <fullName evidence="1">Uncharacterized protein</fullName>
    </submittedName>
</protein>